<comment type="caution">
    <text evidence="4">The sequence shown here is derived from an EMBL/GenBank/DDBJ whole genome shotgun (WGS) entry which is preliminary data.</text>
</comment>
<sequence length="307" mass="34748">MEFSDYLKNMKPHTFHLLCIAVASTFAFTSPSHAADQTSTTPTTGSEVNNVQTPNTKDETVKIKKHRITKLNERLTTDEETLKKACRFESDIPMAPPAKEVALTFDDGPEPVQTEFILAVLKKHKVPATFFMIGEKVQAHPDLVKLVKESDYTLIANHSWSHPNFHEISPEEQAIEIQKSNTVSESFNTHKLFRYPYGNSSCESNQLLKSMDQKIVGWHVDSCDWAFDHKGSVDIKEALTCGVLSQNRKDYLEHVISSVHAHNGGIVLMHEIHPNTLKNLDQIITRLLAEGYVFKSLADDDFQKFLR</sequence>
<dbReference type="InterPro" id="IPR002509">
    <property type="entry name" value="NODB_dom"/>
</dbReference>
<evidence type="ECO:0000256" key="1">
    <source>
        <dbReference type="SAM" id="MobiDB-lite"/>
    </source>
</evidence>
<feature type="signal peptide" evidence="2">
    <location>
        <begin position="1"/>
        <end position="34"/>
    </location>
</feature>
<feature type="compositionally biased region" description="Polar residues" evidence="1">
    <location>
        <begin position="32"/>
        <end position="55"/>
    </location>
</feature>
<dbReference type="Pfam" id="PF01522">
    <property type="entry name" value="Polysacc_deac_1"/>
    <property type="match status" value="1"/>
</dbReference>
<protein>
    <submittedName>
        <fullName evidence="4">Polysaccharide deacetylase family protein</fullName>
    </submittedName>
</protein>
<feature type="domain" description="NodB homology" evidence="3">
    <location>
        <begin position="99"/>
        <end position="295"/>
    </location>
</feature>
<dbReference type="Proteomes" id="UP000634011">
    <property type="component" value="Unassembled WGS sequence"/>
</dbReference>
<evidence type="ECO:0000256" key="2">
    <source>
        <dbReference type="SAM" id="SignalP"/>
    </source>
</evidence>
<feature type="chain" id="PRO_5037057869" evidence="2">
    <location>
        <begin position="35"/>
        <end position="307"/>
    </location>
</feature>
<dbReference type="GO" id="GO:0016810">
    <property type="term" value="F:hydrolase activity, acting on carbon-nitrogen (but not peptide) bonds"/>
    <property type="evidence" value="ECO:0007669"/>
    <property type="project" value="InterPro"/>
</dbReference>
<feature type="region of interest" description="Disordered" evidence="1">
    <location>
        <begin position="32"/>
        <end position="57"/>
    </location>
</feature>
<dbReference type="Gene3D" id="3.20.20.370">
    <property type="entry name" value="Glycoside hydrolase/deacetylase"/>
    <property type="match status" value="1"/>
</dbReference>
<dbReference type="RefSeq" id="WP_186910911.1">
    <property type="nucleotide sequence ID" value="NZ_JBHSMV010000037.1"/>
</dbReference>
<keyword evidence="5" id="KW-1185">Reference proteome</keyword>
<dbReference type="AlphaFoldDB" id="A0A923HAR6"/>
<evidence type="ECO:0000313" key="4">
    <source>
        <dbReference type="EMBL" id="MBC3860962.1"/>
    </source>
</evidence>
<dbReference type="PANTHER" id="PTHR10587">
    <property type="entry name" value="GLYCOSYL TRANSFERASE-RELATED"/>
    <property type="match status" value="1"/>
</dbReference>
<dbReference type="CDD" id="cd10917">
    <property type="entry name" value="CE4_NodB_like_6s_7s"/>
    <property type="match status" value="1"/>
</dbReference>
<dbReference type="GO" id="GO:0005975">
    <property type="term" value="P:carbohydrate metabolic process"/>
    <property type="evidence" value="ECO:0007669"/>
    <property type="project" value="InterPro"/>
</dbReference>
<dbReference type="InterPro" id="IPR050248">
    <property type="entry name" value="Polysacc_deacetylase_ArnD"/>
</dbReference>
<dbReference type="InterPro" id="IPR011330">
    <property type="entry name" value="Glyco_hydro/deAcase_b/a-brl"/>
</dbReference>
<name>A0A923HAR6_9BURK</name>
<dbReference type="SUPFAM" id="SSF88713">
    <property type="entry name" value="Glycoside hydrolase/deacetylase"/>
    <property type="match status" value="1"/>
</dbReference>
<dbReference type="EMBL" id="JACOFV010000002">
    <property type="protein sequence ID" value="MBC3860962.1"/>
    <property type="molecule type" value="Genomic_DNA"/>
</dbReference>
<dbReference type="PROSITE" id="PS51677">
    <property type="entry name" value="NODB"/>
    <property type="match status" value="1"/>
</dbReference>
<evidence type="ECO:0000259" key="3">
    <source>
        <dbReference type="PROSITE" id="PS51677"/>
    </source>
</evidence>
<gene>
    <name evidence="4" type="ORF">H8K32_02525</name>
</gene>
<accession>A0A923HAR6</accession>
<organism evidence="4 5">
    <name type="scientific">Undibacterium jejuense</name>
    <dbReference type="NCBI Taxonomy" id="1344949"/>
    <lineage>
        <taxon>Bacteria</taxon>
        <taxon>Pseudomonadati</taxon>
        <taxon>Pseudomonadota</taxon>
        <taxon>Betaproteobacteria</taxon>
        <taxon>Burkholderiales</taxon>
        <taxon>Oxalobacteraceae</taxon>
        <taxon>Undibacterium</taxon>
    </lineage>
</organism>
<proteinExistence type="predicted"/>
<keyword evidence="2" id="KW-0732">Signal</keyword>
<reference evidence="4" key="1">
    <citation type="submission" date="2020-08" db="EMBL/GenBank/DDBJ databases">
        <title>Novel species isolated from subtropical streams in China.</title>
        <authorList>
            <person name="Lu H."/>
        </authorList>
    </citation>
    <scope>NUCLEOTIDE SEQUENCE</scope>
    <source>
        <strain evidence="4">KACC 12607</strain>
    </source>
</reference>
<evidence type="ECO:0000313" key="5">
    <source>
        <dbReference type="Proteomes" id="UP000634011"/>
    </source>
</evidence>